<evidence type="ECO:0000256" key="5">
    <source>
        <dbReference type="ARBA" id="ARBA00018429"/>
    </source>
</evidence>
<dbReference type="GO" id="GO:0004844">
    <property type="term" value="F:uracil DNA N-glycosylase activity"/>
    <property type="evidence" value="ECO:0007669"/>
    <property type="project" value="UniProtKB-UniRule"/>
</dbReference>
<dbReference type="Gene3D" id="3.40.470.10">
    <property type="entry name" value="Uracil-DNA glycosylase-like domain"/>
    <property type="match status" value="1"/>
</dbReference>
<reference evidence="13 14" key="1">
    <citation type="submission" date="2009-10" db="EMBL/GenBank/DDBJ databases">
        <authorList>
            <person name="Weinstock G."/>
            <person name="Sodergren E."/>
            <person name="Clifton S."/>
            <person name="Fulton L."/>
            <person name="Fulton B."/>
            <person name="Courtney L."/>
            <person name="Fronick C."/>
            <person name="Harrison M."/>
            <person name="Strong C."/>
            <person name="Farmer C."/>
            <person name="Delahaunty K."/>
            <person name="Markovic C."/>
            <person name="Hall O."/>
            <person name="Minx P."/>
            <person name="Tomlinson C."/>
            <person name="Mitreva M."/>
            <person name="Nelson J."/>
            <person name="Hou S."/>
            <person name="Wollam A."/>
            <person name="Pepin K.H."/>
            <person name="Johnson M."/>
            <person name="Bhonagiri V."/>
            <person name="Nash W.E."/>
            <person name="Warren W."/>
            <person name="Chinwalla A."/>
            <person name="Mardis E.R."/>
            <person name="Wilson R.K."/>
        </authorList>
    </citation>
    <scope>NUCLEOTIDE SEQUENCE [LARGE SCALE GENOMIC DNA]</scope>
    <source>
        <strain evidence="14">ATCC 25996 / DSM 4631 / NCTC 10774 / M26</strain>
    </source>
</reference>
<dbReference type="AlphaFoldDB" id="D2ZXD4"/>
<evidence type="ECO:0000313" key="14">
    <source>
        <dbReference type="Proteomes" id="UP000003344"/>
    </source>
</evidence>
<evidence type="ECO:0000256" key="1">
    <source>
        <dbReference type="ARBA" id="ARBA00001400"/>
    </source>
</evidence>
<dbReference type="SMART" id="SM00987">
    <property type="entry name" value="UreE_C"/>
    <property type="match status" value="1"/>
</dbReference>
<evidence type="ECO:0000256" key="4">
    <source>
        <dbReference type="ARBA" id="ARBA00012030"/>
    </source>
</evidence>
<evidence type="ECO:0000256" key="6">
    <source>
        <dbReference type="ARBA" id="ARBA00022763"/>
    </source>
</evidence>
<gene>
    <name evidence="9 13" type="primary">ung</name>
    <name evidence="13" type="ORF">NEIMUCOT_05284</name>
</gene>
<protein>
    <recommendedName>
        <fullName evidence="5 9">Uracil-DNA glycosylase</fullName>
        <shortName evidence="9">UDG</shortName>
        <ecNumber evidence="4 9">3.2.2.27</ecNumber>
    </recommendedName>
</protein>
<proteinExistence type="inferred from homology"/>
<keyword evidence="7 9" id="KW-0378">Hydrolase</keyword>
<accession>D2ZXD4</accession>
<dbReference type="NCBIfam" id="NF003591">
    <property type="entry name" value="PRK05254.1-4"/>
    <property type="match status" value="1"/>
</dbReference>
<dbReference type="PANTHER" id="PTHR11264">
    <property type="entry name" value="URACIL-DNA GLYCOSYLASE"/>
    <property type="match status" value="1"/>
</dbReference>
<dbReference type="CDD" id="cd10027">
    <property type="entry name" value="UDG-F1-like"/>
    <property type="match status" value="1"/>
</dbReference>
<dbReference type="Pfam" id="PF03167">
    <property type="entry name" value="UDG"/>
    <property type="match status" value="1"/>
</dbReference>
<name>D2ZXD4_NEIM2</name>
<keyword evidence="8 9" id="KW-0234">DNA repair</keyword>
<dbReference type="NCBIfam" id="NF003588">
    <property type="entry name" value="PRK05254.1-1"/>
    <property type="match status" value="1"/>
</dbReference>
<dbReference type="EC" id="3.2.2.27" evidence="4 9"/>
<dbReference type="InterPro" id="IPR036895">
    <property type="entry name" value="Uracil-DNA_glycosylase-like_sf"/>
</dbReference>
<dbReference type="NCBIfam" id="NF003592">
    <property type="entry name" value="PRK05254.1-5"/>
    <property type="match status" value="1"/>
</dbReference>
<evidence type="ECO:0000256" key="9">
    <source>
        <dbReference type="HAMAP-Rule" id="MF_00148"/>
    </source>
</evidence>
<dbReference type="SMART" id="SM00986">
    <property type="entry name" value="UDG"/>
    <property type="match status" value="1"/>
</dbReference>
<dbReference type="eggNOG" id="COG0692">
    <property type="taxonomic scope" value="Bacteria"/>
</dbReference>
<dbReference type="InterPro" id="IPR018085">
    <property type="entry name" value="Ura-DNA_Glyclase_AS"/>
</dbReference>
<keyword evidence="9" id="KW-0963">Cytoplasm</keyword>
<dbReference type="PROSITE" id="PS00130">
    <property type="entry name" value="U_DNA_GLYCOSYLASE"/>
    <property type="match status" value="1"/>
</dbReference>
<dbReference type="HAMAP" id="MF_00148">
    <property type="entry name" value="UDG"/>
    <property type="match status" value="1"/>
</dbReference>
<comment type="catalytic activity">
    <reaction evidence="1 9 11">
        <text>Hydrolyzes single-stranded DNA or mismatched double-stranded DNA and polynucleotides, releasing free uracil.</text>
        <dbReference type="EC" id="3.2.2.27"/>
    </reaction>
</comment>
<evidence type="ECO:0000256" key="7">
    <source>
        <dbReference type="ARBA" id="ARBA00022801"/>
    </source>
</evidence>
<evidence type="ECO:0000256" key="10">
    <source>
        <dbReference type="PROSITE-ProRule" id="PRU10072"/>
    </source>
</evidence>
<keyword evidence="6 9" id="KW-0227">DNA damage</keyword>
<dbReference type="GO" id="GO:0097510">
    <property type="term" value="P:base-excision repair, AP site formation via deaminated base removal"/>
    <property type="evidence" value="ECO:0007669"/>
    <property type="project" value="TreeGrafter"/>
</dbReference>
<dbReference type="Proteomes" id="UP000003344">
    <property type="component" value="Unassembled WGS sequence"/>
</dbReference>
<dbReference type="NCBIfam" id="TIGR00628">
    <property type="entry name" value="ung"/>
    <property type="match status" value="1"/>
</dbReference>
<evidence type="ECO:0000256" key="2">
    <source>
        <dbReference type="ARBA" id="ARBA00002631"/>
    </source>
</evidence>
<feature type="active site" description="Proton acceptor" evidence="9 10">
    <location>
        <position position="72"/>
    </location>
</feature>
<sequence>MPTVPFHKGSLMQTWHEAIGSEKSEPYFQHIIETVKKERGMGRIIYPPAEDVFNAFRATEFGNVKVVILGQDPYHGAGQAHGLAFSVREGIAVPPSLVNIYKELADDIEGFHIPQHGYLQHWAEQGVLLLNTVLTVRAGQAHSHATLGWERFTDEVVNQINQNREHVVFMLWGSHAQKKGAFIDRSRHLVLRAPHPSPLSAYRGFFGCKHFSRANAYLQENGITPIDWQV</sequence>
<keyword evidence="13" id="KW-0326">Glycosidase</keyword>
<dbReference type="InterPro" id="IPR002043">
    <property type="entry name" value="UDG_fam1"/>
</dbReference>
<dbReference type="NCBIfam" id="NF003589">
    <property type="entry name" value="PRK05254.1-2"/>
    <property type="match status" value="1"/>
</dbReference>
<comment type="subcellular location">
    <subcellularLocation>
        <location evidence="9">Cytoplasm</location>
    </subcellularLocation>
</comment>
<comment type="similarity">
    <text evidence="3 9 11">Belongs to the uracil-DNA glycosylase (UDG) superfamily. UNG family.</text>
</comment>
<evidence type="ECO:0000259" key="12">
    <source>
        <dbReference type="SMART" id="SM00986"/>
    </source>
</evidence>
<feature type="domain" description="Uracil-DNA glycosylase-like" evidence="12">
    <location>
        <begin position="57"/>
        <end position="218"/>
    </location>
</feature>
<dbReference type="SUPFAM" id="SSF52141">
    <property type="entry name" value="Uracil-DNA glycosylase-like"/>
    <property type="match status" value="1"/>
</dbReference>
<evidence type="ECO:0000256" key="11">
    <source>
        <dbReference type="RuleBase" id="RU003780"/>
    </source>
</evidence>
<evidence type="ECO:0000256" key="3">
    <source>
        <dbReference type="ARBA" id="ARBA00008184"/>
    </source>
</evidence>
<comment type="caution">
    <text evidence="13">The sequence shown here is derived from an EMBL/GenBank/DDBJ whole genome shotgun (WGS) entry which is preliminary data.</text>
</comment>
<dbReference type="EMBL" id="ACDX02000009">
    <property type="protein sequence ID" value="EFC88337.1"/>
    <property type="molecule type" value="Genomic_DNA"/>
</dbReference>
<organism evidence="13 14">
    <name type="scientific">Neisseria mucosa (strain ATCC 25996 / DSM 4631 / NCTC 10774 / M26)</name>
    <dbReference type="NCBI Taxonomy" id="546266"/>
    <lineage>
        <taxon>Bacteria</taxon>
        <taxon>Pseudomonadati</taxon>
        <taxon>Pseudomonadota</taxon>
        <taxon>Betaproteobacteria</taxon>
        <taxon>Neisseriales</taxon>
        <taxon>Neisseriaceae</taxon>
        <taxon>Neisseria</taxon>
    </lineage>
</organism>
<dbReference type="PANTHER" id="PTHR11264:SF0">
    <property type="entry name" value="URACIL-DNA GLYCOSYLASE"/>
    <property type="match status" value="1"/>
</dbReference>
<dbReference type="FunFam" id="3.40.470.10:FF:000001">
    <property type="entry name" value="Uracil-DNA glycosylase"/>
    <property type="match status" value="1"/>
</dbReference>
<dbReference type="InterPro" id="IPR005122">
    <property type="entry name" value="Uracil-DNA_glycosylase-like"/>
</dbReference>
<dbReference type="STRING" id="546266.NEIMUCOT_05284"/>
<dbReference type="GO" id="GO:0005737">
    <property type="term" value="C:cytoplasm"/>
    <property type="evidence" value="ECO:0007669"/>
    <property type="project" value="UniProtKB-SubCell"/>
</dbReference>
<evidence type="ECO:0000256" key="8">
    <source>
        <dbReference type="ARBA" id="ARBA00023204"/>
    </source>
</evidence>
<evidence type="ECO:0000313" key="13">
    <source>
        <dbReference type="EMBL" id="EFC88337.1"/>
    </source>
</evidence>
<comment type="function">
    <text evidence="2 9 11">Excises uracil residues from the DNA which can arise as a result of misincorporation of dUMP residues by DNA polymerase or due to deamination of cytosine.</text>
</comment>